<gene>
    <name evidence="1" type="ORF">ENS64_17675</name>
</gene>
<comment type="caution">
    <text evidence="1">The sequence shown here is derived from an EMBL/GenBank/DDBJ whole genome shotgun (WGS) entry which is preliminary data.</text>
</comment>
<dbReference type="Pfam" id="PF14100">
    <property type="entry name" value="DUF6807"/>
    <property type="match status" value="1"/>
</dbReference>
<protein>
    <recommendedName>
        <fullName evidence="2">Methane oxygenase PmoA</fullName>
    </recommendedName>
</protein>
<evidence type="ECO:0000313" key="1">
    <source>
        <dbReference type="EMBL" id="HGT41079.1"/>
    </source>
</evidence>
<dbReference type="InterPro" id="IPR029475">
    <property type="entry name" value="DUF6807"/>
</dbReference>
<sequence>MSPLFPRCEWTPLPDYQVQGTIDGEERVRWHYGAHYPRPFFFPLRGPSGRPLTRMGHPGAPDHDHHRSIWFAHHKVLGINFWADRQPATIRQQDWLAYIAGDAEAILAVQLGWYDGHDPQPLLTQQLFAALRPGPAGETLLELQSTFMPHADQLEFGQTNFGFLAVRVARSLSAVFGGGQLIDSEGRRGEPAIFGQRAAWMDYSGPVAPDVIEGITFFDHPSNPGYPTHWHVRDDGWMGAAVCLAEPRMTTRNQPLALRYLLHAHAGAVQPPRAHELARAFASAPRLILKKSSERHRTFAVAREE</sequence>
<accession>A0A7C4LQ19</accession>
<evidence type="ECO:0008006" key="2">
    <source>
        <dbReference type="Google" id="ProtNLM"/>
    </source>
</evidence>
<proteinExistence type="predicted"/>
<organism evidence="1">
    <name type="scientific">Schlesneria paludicola</name>
    <dbReference type="NCBI Taxonomy" id="360056"/>
    <lineage>
        <taxon>Bacteria</taxon>
        <taxon>Pseudomonadati</taxon>
        <taxon>Planctomycetota</taxon>
        <taxon>Planctomycetia</taxon>
        <taxon>Planctomycetales</taxon>
        <taxon>Planctomycetaceae</taxon>
        <taxon>Schlesneria</taxon>
    </lineage>
</organism>
<reference evidence="1" key="1">
    <citation type="journal article" date="2020" name="mSystems">
        <title>Genome- and Community-Level Interaction Insights into Carbon Utilization and Element Cycling Functions of Hydrothermarchaeota in Hydrothermal Sediment.</title>
        <authorList>
            <person name="Zhou Z."/>
            <person name="Liu Y."/>
            <person name="Xu W."/>
            <person name="Pan J."/>
            <person name="Luo Z.H."/>
            <person name="Li M."/>
        </authorList>
    </citation>
    <scope>NUCLEOTIDE SEQUENCE [LARGE SCALE GENOMIC DNA]</scope>
    <source>
        <strain evidence="1">SpSt-508</strain>
    </source>
</reference>
<dbReference type="EMBL" id="DSVQ01000019">
    <property type="protein sequence ID" value="HGT41079.1"/>
    <property type="molecule type" value="Genomic_DNA"/>
</dbReference>
<dbReference type="AlphaFoldDB" id="A0A7C4LQ19"/>
<name>A0A7C4LQ19_9PLAN</name>